<dbReference type="Gene3D" id="3.40.50.1820">
    <property type="entry name" value="alpha/beta hydrolase"/>
    <property type="match status" value="1"/>
</dbReference>
<reference evidence="2 3" key="1">
    <citation type="submission" date="2021-01" db="EMBL/GenBank/DDBJ databases">
        <title>WGS of actinomycetes isolated from Thailand.</title>
        <authorList>
            <person name="Thawai C."/>
        </authorList>
    </citation>
    <scope>NUCLEOTIDE SEQUENCE [LARGE SCALE GENOMIC DNA]</scope>
    <source>
        <strain evidence="2 3">LPG 2</strain>
    </source>
</reference>
<accession>A0ABS1MFK1</accession>
<dbReference type="PANTHER" id="PTHR43798">
    <property type="entry name" value="MONOACYLGLYCEROL LIPASE"/>
    <property type="match status" value="1"/>
</dbReference>
<dbReference type="InterPro" id="IPR000073">
    <property type="entry name" value="AB_hydrolase_1"/>
</dbReference>
<sequence>MATTDDSPTHTFGGSCRAALNDGRALHYRILENGSPTVVFESGMGMSGSIWGLVAPAVATQATTVVYNRAGTGRSDDDNQPLTLEHAVSDLTQLLRQLPPPFILVGASWGGPIIRSLTATKEFDVRGLVLVDQSDENAPEYFTPEAERRMERTAPFTLTLARLGLYRLASRIGRAQPSDVYKDFRHNDFGTRAARTMGREAHEFLPAMRRLQANPSRLEGVTVSVISGTKAGWIDKAQRPAINRAHRRTAEHLANGRFVEAQRSGHYVMFTEPELIVDEIARVMRGIL</sequence>
<evidence type="ECO:0000259" key="1">
    <source>
        <dbReference type="Pfam" id="PF12697"/>
    </source>
</evidence>
<keyword evidence="3" id="KW-1185">Reference proteome</keyword>
<organism evidence="2 3">
    <name type="scientific">Nocardia acididurans</name>
    <dbReference type="NCBI Taxonomy" id="2802282"/>
    <lineage>
        <taxon>Bacteria</taxon>
        <taxon>Bacillati</taxon>
        <taxon>Actinomycetota</taxon>
        <taxon>Actinomycetes</taxon>
        <taxon>Mycobacteriales</taxon>
        <taxon>Nocardiaceae</taxon>
        <taxon>Nocardia</taxon>
    </lineage>
</organism>
<gene>
    <name evidence="2" type="ORF">JK358_33825</name>
</gene>
<dbReference type="SUPFAM" id="SSF53474">
    <property type="entry name" value="alpha/beta-Hydrolases"/>
    <property type="match status" value="1"/>
</dbReference>
<dbReference type="GO" id="GO:0016787">
    <property type="term" value="F:hydrolase activity"/>
    <property type="evidence" value="ECO:0007669"/>
    <property type="project" value="UniProtKB-KW"/>
</dbReference>
<dbReference type="InterPro" id="IPR050266">
    <property type="entry name" value="AB_hydrolase_sf"/>
</dbReference>
<evidence type="ECO:0000313" key="3">
    <source>
        <dbReference type="Proteomes" id="UP000602198"/>
    </source>
</evidence>
<dbReference type="Pfam" id="PF12697">
    <property type="entry name" value="Abhydrolase_6"/>
    <property type="match status" value="1"/>
</dbReference>
<dbReference type="InterPro" id="IPR029058">
    <property type="entry name" value="AB_hydrolase_fold"/>
</dbReference>
<evidence type="ECO:0000313" key="2">
    <source>
        <dbReference type="EMBL" id="MBL1079397.1"/>
    </source>
</evidence>
<dbReference type="EMBL" id="JAERRJ010000016">
    <property type="protein sequence ID" value="MBL1079397.1"/>
    <property type="molecule type" value="Genomic_DNA"/>
</dbReference>
<feature type="domain" description="AB hydrolase-1" evidence="1">
    <location>
        <begin position="38"/>
        <end position="278"/>
    </location>
</feature>
<keyword evidence="2" id="KW-0378">Hydrolase</keyword>
<dbReference type="Proteomes" id="UP000602198">
    <property type="component" value="Unassembled WGS sequence"/>
</dbReference>
<name>A0ABS1MFK1_9NOCA</name>
<dbReference type="RefSeq" id="WP_201955767.1">
    <property type="nucleotide sequence ID" value="NZ_JAERRJ010000016.1"/>
</dbReference>
<protein>
    <submittedName>
        <fullName evidence="2">Alpha/beta hydrolase</fullName>
    </submittedName>
</protein>
<comment type="caution">
    <text evidence="2">The sequence shown here is derived from an EMBL/GenBank/DDBJ whole genome shotgun (WGS) entry which is preliminary data.</text>
</comment>
<proteinExistence type="predicted"/>